<proteinExistence type="predicted"/>
<keyword evidence="2" id="KW-1185">Reference proteome</keyword>
<evidence type="ECO:0000313" key="1">
    <source>
        <dbReference type="EMBL" id="MED6112857.1"/>
    </source>
</evidence>
<accession>A0ABU6QMX9</accession>
<gene>
    <name evidence="1" type="ORF">PIB30_065525</name>
</gene>
<sequence length="301" mass="34861">MVRKTPATKRSRNTQPPPLSNVPLRQWFANEALWRHFQDFYMKKPILKPRYLPEGLIPEDRYQVFWRLIEKQHLRGLLFFKERYYPRLMAAASTTLRIQNNLDENGNGEFHLVFWLASVKYALNLDELASIWGLQNCGELYKGGRDPPNYMGCYYHEQAIQALHLTGLSGGKYSVRNMTTDHRLLHFMISYVLLPRAGNHGPISEEDLIILWAMVDEVKLNCSFLIAYELYYYTIHQIESGLGHSMLWTKVFEYLGLDLSGEQAITVGEDNAITQRQLNQMRRNLNIAGAESVADEAGEWG</sequence>
<dbReference type="EMBL" id="JASCZI010000654">
    <property type="protein sequence ID" value="MED6112857.1"/>
    <property type="molecule type" value="Genomic_DNA"/>
</dbReference>
<protein>
    <submittedName>
        <fullName evidence="1">Uncharacterized protein</fullName>
    </submittedName>
</protein>
<organism evidence="1 2">
    <name type="scientific">Stylosanthes scabra</name>
    <dbReference type="NCBI Taxonomy" id="79078"/>
    <lineage>
        <taxon>Eukaryota</taxon>
        <taxon>Viridiplantae</taxon>
        <taxon>Streptophyta</taxon>
        <taxon>Embryophyta</taxon>
        <taxon>Tracheophyta</taxon>
        <taxon>Spermatophyta</taxon>
        <taxon>Magnoliopsida</taxon>
        <taxon>eudicotyledons</taxon>
        <taxon>Gunneridae</taxon>
        <taxon>Pentapetalae</taxon>
        <taxon>rosids</taxon>
        <taxon>fabids</taxon>
        <taxon>Fabales</taxon>
        <taxon>Fabaceae</taxon>
        <taxon>Papilionoideae</taxon>
        <taxon>50 kb inversion clade</taxon>
        <taxon>dalbergioids sensu lato</taxon>
        <taxon>Dalbergieae</taxon>
        <taxon>Pterocarpus clade</taxon>
        <taxon>Stylosanthes</taxon>
    </lineage>
</organism>
<reference evidence="1 2" key="1">
    <citation type="journal article" date="2023" name="Plants (Basel)">
        <title>Bridging the Gap: Combining Genomics and Transcriptomics Approaches to Understand Stylosanthes scabra, an Orphan Legume from the Brazilian Caatinga.</title>
        <authorList>
            <person name="Ferreira-Neto J.R.C."/>
            <person name="da Silva M.D."/>
            <person name="Binneck E."/>
            <person name="de Melo N.F."/>
            <person name="da Silva R.H."/>
            <person name="de Melo A.L.T.M."/>
            <person name="Pandolfi V."/>
            <person name="Bustamante F.O."/>
            <person name="Brasileiro-Vidal A.C."/>
            <person name="Benko-Iseppon A.M."/>
        </authorList>
    </citation>
    <scope>NUCLEOTIDE SEQUENCE [LARGE SCALE GENOMIC DNA]</scope>
    <source>
        <tissue evidence="1">Leaves</tissue>
    </source>
</reference>
<comment type="caution">
    <text evidence="1">The sequence shown here is derived from an EMBL/GenBank/DDBJ whole genome shotgun (WGS) entry which is preliminary data.</text>
</comment>
<dbReference type="Proteomes" id="UP001341840">
    <property type="component" value="Unassembled WGS sequence"/>
</dbReference>
<evidence type="ECO:0000313" key="2">
    <source>
        <dbReference type="Proteomes" id="UP001341840"/>
    </source>
</evidence>
<name>A0ABU6QMX9_9FABA</name>